<accession>A0ABP6CC68</accession>
<keyword evidence="2" id="KW-1185">Reference proteome</keyword>
<evidence type="ECO:0000313" key="1">
    <source>
        <dbReference type="EMBL" id="GAA2608525.1"/>
    </source>
</evidence>
<gene>
    <name evidence="1" type="ORF">GCM10010411_48430</name>
</gene>
<organism evidence="1 2">
    <name type="scientific">Actinomadura fulvescens</name>
    <dbReference type="NCBI Taxonomy" id="46160"/>
    <lineage>
        <taxon>Bacteria</taxon>
        <taxon>Bacillati</taxon>
        <taxon>Actinomycetota</taxon>
        <taxon>Actinomycetes</taxon>
        <taxon>Streptosporangiales</taxon>
        <taxon>Thermomonosporaceae</taxon>
        <taxon>Actinomadura</taxon>
    </lineage>
</organism>
<sequence>MPCYGGSWPERPFCLDTIRGMTNLVDLSEWPLVRAQQNGRLTVEQATELNAAMVAMLTRAKAEGVRVAIIVDQHDRQAPQKGALEIVHSFWAEREAEIAERCCGYASIVATQELADLVQNPGPGGLVVMGTVDPQAAETWAKERLAAEDH</sequence>
<dbReference type="Proteomes" id="UP001501509">
    <property type="component" value="Unassembled WGS sequence"/>
</dbReference>
<proteinExistence type="predicted"/>
<dbReference type="EMBL" id="BAAATD010000006">
    <property type="protein sequence ID" value="GAA2608525.1"/>
    <property type="molecule type" value="Genomic_DNA"/>
</dbReference>
<name>A0ABP6CC68_9ACTN</name>
<evidence type="ECO:0000313" key="2">
    <source>
        <dbReference type="Proteomes" id="UP001501509"/>
    </source>
</evidence>
<reference evidence="2" key="1">
    <citation type="journal article" date="2019" name="Int. J. Syst. Evol. Microbiol.">
        <title>The Global Catalogue of Microorganisms (GCM) 10K type strain sequencing project: providing services to taxonomists for standard genome sequencing and annotation.</title>
        <authorList>
            <consortium name="The Broad Institute Genomics Platform"/>
            <consortium name="The Broad Institute Genome Sequencing Center for Infectious Disease"/>
            <person name="Wu L."/>
            <person name="Ma J."/>
        </authorList>
    </citation>
    <scope>NUCLEOTIDE SEQUENCE [LARGE SCALE GENOMIC DNA]</scope>
    <source>
        <strain evidence="2">JCM 6833</strain>
    </source>
</reference>
<protein>
    <submittedName>
        <fullName evidence="1">Uncharacterized protein</fullName>
    </submittedName>
</protein>
<comment type="caution">
    <text evidence="1">The sequence shown here is derived from an EMBL/GenBank/DDBJ whole genome shotgun (WGS) entry which is preliminary data.</text>
</comment>